<comment type="miscellaneous">
    <text evidence="11">A single active site specifically recognizes both ATP and CTP and is responsible for their addition.</text>
</comment>
<dbReference type="InterPro" id="IPR002646">
    <property type="entry name" value="PolA_pol_head_dom"/>
</dbReference>
<dbReference type="Gene3D" id="1.10.246.80">
    <property type="match status" value="1"/>
</dbReference>
<dbReference type="Pfam" id="PF01743">
    <property type="entry name" value="PolyA_pol"/>
    <property type="match status" value="1"/>
</dbReference>
<dbReference type="Proteomes" id="UP000286773">
    <property type="component" value="Unassembled WGS sequence"/>
</dbReference>
<evidence type="ECO:0000256" key="2">
    <source>
        <dbReference type="ARBA" id="ARBA00022679"/>
    </source>
</evidence>
<evidence type="ECO:0000256" key="9">
    <source>
        <dbReference type="ARBA" id="ARBA00022842"/>
    </source>
</evidence>
<dbReference type="Gene3D" id="3.30.460.10">
    <property type="entry name" value="Beta Polymerase, domain 2"/>
    <property type="match status" value="1"/>
</dbReference>
<accession>A0A430AY00</accession>
<evidence type="ECO:0000256" key="1">
    <source>
        <dbReference type="ARBA" id="ARBA00001946"/>
    </source>
</evidence>
<proteinExistence type="inferred from homology"/>
<feature type="binding site" evidence="11">
    <location>
        <position position="165"/>
    </location>
    <ligand>
        <name>CTP</name>
        <dbReference type="ChEBI" id="CHEBI:37563"/>
    </ligand>
</feature>
<feature type="binding site" evidence="11">
    <location>
        <position position="162"/>
    </location>
    <ligand>
        <name>ATP</name>
        <dbReference type="ChEBI" id="CHEBI:30616"/>
    </ligand>
</feature>
<dbReference type="InterPro" id="IPR043519">
    <property type="entry name" value="NT_sf"/>
</dbReference>
<sequence>MMTGQLPDEFLHAVPVIEQIEDAGFSAYFVGGSVRDFLLGAKIHDVDIATSAFPEEIKKIFPRTVDVGIEHGTVLVLSGGYQYEITTFRTESAYQDFRRPDSVTFVRTLAEDLKRRDFTMNALAMTKEGQIIDLFNGMQAISDKRIEAVGNAGERFHEDALRMLRGLRFASQLDFTLSESTLSAIYEHHKLLEKISVERINVEFVKMMQGINRHAGLLPFIASGCYRYCPDLADKSVQLLTLAGMQGPPIDSEELVWLLVCHVLEVKEVKQFLRHWKTSNKMMQQVDQALSALQFRLANDWTNSWLYRSGADNITLVESALTYCGKTGDAAGALSRYAALPIKKVQDLAVAGSDIMSATGKRGGPWLGKCIKELEQRVLTFQLENTYDALIDYATTRMEGEK</sequence>
<dbReference type="PANTHER" id="PTHR46173:SF1">
    <property type="entry name" value="CCA TRNA NUCLEOTIDYLTRANSFERASE 1, MITOCHONDRIAL"/>
    <property type="match status" value="1"/>
</dbReference>
<keyword evidence="6 11" id="KW-0547">Nucleotide-binding</keyword>
<keyword evidence="4 11" id="KW-0548">Nucleotidyltransferase</keyword>
<feature type="binding site" evidence="11">
    <location>
        <position position="35"/>
    </location>
    <ligand>
        <name>CTP</name>
        <dbReference type="ChEBI" id="CHEBI:37563"/>
    </ligand>
</feature>
<evidence type="ECO:0000256" key="10">
    <source>
        <dbReference type="ARBA" id="ARBA00022884"/>
    </source>
</evidence>
<keyword evidence="3 11" id="KW-0819">tRNA processing</keyword>
<keyword evidence="16" id="KW-1185">Reference proteome</keyword>
<keyword evidence="8 11" id="KW-0067">ATP-binding</keyword>
<dbReference type="Pfam" id="PF12627">
    <property type="entry name" value="PolyA_pol_RNAbd"/>
    <property type="match status" value="1"/>
</dbReference>
<dbReference type="Gene3D" id="1.10.110.30">
    <property type="match status" value="1"/>
</dbReference>
<feature type="binding site" evidence="11">
    <location>
        <position position="162"/>
    </location>
    <ligand>
        <name>CTP</name>
        <dbReference type="ChEBI" id="CHEBI:37563"/>
    </ligand>
</feature>
<feature type="domain" description="CCA-adding enzyme C-terminal" evidence="14">
    <location>
        <begin position="250"/>
        <end position="393"/>
    </location>
</feature>
<keyword evidence="9 11" id="KW-0460">Magnesium</keyword>
<feature type="domain" description="tRNA nucleotidyltransferase/poly(A) polymerase RNA and SrmB- binding" evidence="13">
    <location>
        <begin position="174"/>
        <end position="232"/>
    </location>
</feature>
<dbReference type="EMBL" id="NGKC01000004">
    <property type="protein sequence ID" value="RSU12929.1"/>
    <property type="molecule type" value="Genomic_DNA"/>
</dbReference>
<dbReference type="GO" id="GO:0004810">
    <property type="term" value="F:CCA tRNA nucleotidyltransferase activity"/>
    <property type="evidence" value="ECO:0007669"/>
    <property type="project" value="UniProtKB-UniRule"/>
</dbReference>
<dbReference type="GO" id="GO:0005524">
    <property type="term" value="F:ATP binding"/>
    <property type="evidence" value="ECO:0007669"/>
    <property type="project" value="UniProtKB-UniRule"/>
</dbReference>
<dbReference type="GO" id="GO:0042245">
    <property type="term" value="P:RNA repair"/>
    <property type="evidence" value="ECO:0007669"/>
    <property type="project" value="UniProtKB-KW"/>
</dbReference>
<feature type="binding site" evidence="11">
    <location>
        <position position="168"/>
    </location>
    <ligand>
        <name>CTP</name>
        <dbReference type="ChEBI" id="CHEBI:37563"/>
    </ligand>
</feature>
<evidence type="ECO:0000256" key="6">
    <source>
        <dbReference type="ARBA" id="ARBA00022741"/>
    </source>
</evidence>
<dbReference type="NCBIfam" id="NF009814">
    <property type="entry name" value="PRK13299.1"/>
    <property type="match status" value="1"/>
</dbReference>
<keyword evidence="7 11" id="KW-0692">RNA repair</keyword>
<evidence type="ECO:0000256" key="11">
    <source>
        <dbReference type="HAMAP-Rule" id="MF_01263"/>
    </source>
</evidence>
<evidence type="ECO:0000256" key="8">
    <source>
        <dbReference type="ARBA" id="ARBA00022840"/>
    </source>
</evidence>
<feature type="binding site" evidence="11">
    <location>
        <position position="116"/>
    </location>
    <ligand>
        <name>ATP</name>
        <dbReference type="ChEBI" id="CHEBI:30616"/>
    </ligand>
</feature>
<evidence type="ECO:0000259" key="13">
    <source>
        <dbReference type="Pfam" id="PF12627"/>
    </source>
</evidence>
<feature type="binding site" evidence="11">
    <location>
        <position position="45"/>
    </location>
    <ligand>
        <name>Mg(2+)</name>
        <dbReference type="ChEBI" id="CHEBI:18420"/>
    </ligand>
</feature>
<dbReference type="Gene3D" id="1.20.58.560">
    <property type="match status" value="1"/>
</dbReference>
<comment type="subunit">
    <text evidence="11">Homodimer.</text>
</comment>
<gene>
    <name evidence="11" type="primary">cca</name>
    <name evidence="15" type="ORF">CBF27_05160</name>
</gene>
<comment type="caution">
    <text evidence="15">The sequence shown here is derived from an EMBL/GenBank/DDBJ whole genome shotgun (WGS) entry which is preliminary data.</text>
</comment>
<comment type="catalytic activity">
    <reaction evidence="11">
        <text>a tRNA with a 3' CCA end + 2 CTP + ATP = a tRNA with a 3' CCACCA end + 3 diphosphate</text>
        <dbReference type="Rhea" id="RHEA:76235"/>
        <dbReference type="Rhea" id="RHEA-COMP:10468"/>
        <dbReference type="Rhea" id="RHEA-COMP:18655"/>
        <dbReference type="ChEBI" id="CHEBI:30616"/>
        <dbReference type="ChEBI" id="CHEBI:33019"/>
        <dbReference type="ChEBI" id="CHEBI:37563"/>
        <dbReference type="ChEBI" id="CHEBI:83071"/>
        <dbReference type="ChEBI" id="CHEBI:195187"/>
    </reaction>
</comment>
<dbReference type="PANTHER" id="PTHR46173">
    <property type="entry name" value="CCA TRNA NUCLEOTIDYLTRANSFERASE 1, MITOCHONDRIAL"/>
    <property type="match status" value="1"/>
</dbReference>
<organism evidence="15 16">
    <name type="scientific">Vagococcus acidifermentans</name>
    <dbReference type="NCBI Taxonomy" id="564710"/>
    <lineage>
        <taxon>Bacteria</taxon>
        <taxon>Bacillati</taxon>
        <taxon>Bacillota</taxon>
        <taxon>Bacilli</taxon>
        <taxon>Lactobacillales</taxon>
        <taxon>Enterococcaceae</taxon>
        <taxon>Vagococcus</taxon>
    </lineage>
</organism>
<name>A0A430AY00_9ENTE</name>
<feature type="binding site" evidence="11">
    <location>
        <position position="168"/>
    </location>
    <ligand>
        <name>ATP</name>
        <dbReference type="ChEBI" id="CHEBI:30616"/>
    </ligand>
</feature>
<evidence type="ECO:0000256" key="4">
    <source>
        <dbReference type="ARBA" id="ARBA00022695"/>
    </source>
</evidence>
<dbReference type="InterPro" id="IPR032810">
    <property type="entry name" value="CCA-adding_enz_C"/>
</dbReference>
<keyword evidence="5 11" id="KW-0479">Metal-binding</keyword>
<feature type="domain" description="Poly A polymerase head" evidence="12">
    <location>
        <begin position="27"/>
        <end position="146"/>
    </location>
</feature>
<feature type="binding site" evidence="11">
    <location>
        <position position="32"/>
    </location>
    <ligand>
        <name>CTP</name>
        <dbReference type="ChEBI" id="CHEBI:37563"/>
    </ligand>
</feature>
<dbReference type="SUPFAM" id="SSF81301">
    <property type="entry name" value="Nucleotidyltransferase"/>
    <property type="match status" value="1"/>
</dbReference>
<dbReference type="EC" id="2.7.7.72" evidence="11"/>
<evidence type="ECO:0000259" key="14">
    <source>
        <dbReference type="Pfam" id="PF13735"/>
    </source>
</evidence>
<comment type="catalytic activity">
    <reaction evidence="11">
        <text>a tRNA precursor + 2 CTP + ATP = a tRNA with a 3' CCA end + 3 diphosphate</text>
        <dbReference type="Rhea" id="RHEA:14433"/>
        <dbReference type="Rhea" id="RHEA-COMP:10465"/>
        <dbReference type="Rhea" id="RHEA-COMP:10468"/>
        <dbReference type="ChEBI" id="CHEBI:30616"/>
        <dbReference type="ChEBI" id="CHEBI:33019"/>
        <dbReference type="ChEBI" id="CHEBI:37563"/>
        <dbReference type="ChEBI" id="CHEBI:74896"/>
        <dbReference type="ChEBI" id="CHEBI:83071"/>
        <dbReference type="EC" id="2.7.7.72"/>
    </reaction>
</comment>
<feature type="binding site" evidence="11">
    <location>
        <position position="116"/>
    </location>
    <ligand>
        <name>CTP</name>
        <dbReference type="ChEBI" id="CHEBI:37563"/>
    </ligand>
</feature>
<evidence type="ECO:0000313" key="15">
    <source>
        <dbReference type="EMBL" id="RSU12929.1"/>
    </source>
</evidence>
<keyword evidence="2 11" id="KW-0808">Transferase</keyword>
<dbReference type="GO" id="GO:0001680">
    <property type="term" value="P:tRNA 3'-terminal CCA addition"/>
    <property type="evidence" value="ECO:0007669"/>
    <property type="project" value="UniProtKB-UniRule"/>
</dbReference>
<dbReference type="InterPro" id="IPR023068">
    <property type="entry name" value="CCA-adding_enz_firmicutes"/>
</dbReference>
<evidence type="ECO:0000256" key="3">
    <source>
        <dbReference type="ARBA" id="ARBA00022694"/>
    </source>
</evidence>
<feature type="binding site" evidence="11">
    <location>
        <position position="35"/>
    </location>
    <ligand>
        <name>ATP</name>
        <dbReference type="ChEBI" id="CHEBI:30616"/>
    </ligand>
</feature>
<dbReference type="AlphaFoldDB" id="A0A430AY00"/>
<dbReference type="HAMAP" id="MF_01263">
    <property type="entry name" value="CCA_bact_type3"/>
    <property type="match status" value="1"/>
</dbReference>
<dbReference type="GO" id="GO:0000287">
    <property type="term" value="F:magnesium ion binding"/>
    <property type="evidence" value="ECO:0007669"/>
    <property type="project" value="UniProtKB-UniRule"/>
</dbReference>
<dbReference type="InterPro" id="IPR032828">
    <property type="entry name" value="PolyA_RNA-bd"/>
</dbReference>
<feature type="binding site" evidence="11">
    <location>
        <position position="165"/>
    </location>
    <ligand>
        <name>ATP</name>
        <dbReference type="ChEBI" id="CHEBI:30616"/>
    </ligand>
</feature>
<dbReference type="InterPro" id="IPR050264">
    <property type="entry name" value="Bact_CCA-adding_enz_type3_sf"/>
</dbReference>
<keyword evidence="10 11" id="KW-0694">RNA-binding</keyword>
<reference evidence="15 16" key="1">
    <citation type="submission" date="2017-05" db="EMBL/GenBank/DDBJ databases">
        <title>Vagococcus spp. assemblies.</title>
        <authorList>
            <person name="Gulvik C.A."/>
        </authorList>
    </citation>
    <scope>NUCLEOTIDE SEQUENCE [LARGE SCALE GENOMIC DNA]</scope>
    <source>
        <strain evidence="15 16">LMG 24798</strain>
    </source>
</reference>
<dbReference type="CDD" id="cd05398">
    <property type="entry name" value="NT_ClassII-CCAase"/>
    <property type="match status" value="1"/>
</dbReference>
<comment type="cofactor">
    <cofactor evidence="1 11">
        <name>Mg(2+)</name>
        <dbReference type="ChEBI" id="CHEBI:18420"/>
    </cofactor>
</comment>
<protein>
    <recommendedName>
        <fullName evidence="11">CCA-adding enzyme</fullName>
        <ecNumber evidence="11">2.7.7.72</ecNumber>
    </recommendedName>
    <alternativeName>
        <fullName evidence="11">CCA tRNA nucleotidyltransferase</fullName>
    </alternativeName>
    <alternativeName>
        <fullName evidence="11">tRNA CCA-pyrophosphorylase</fullName>
    </alternativeName>
    <alternativeName>
        <fullName evidence="11">tRNA adenylyl-/cytidylyl- transferase</fullName>
    </alternativeName>
    <alternativeName>
        <fullName evidence="11">tRNA nucleotidyltransferase</fullName>
    </alternativeName>
    <alternativeName>
        <fullName evidence="11">tRNA-NT</fullName>
    </alternativeName>
</protein>
<evidence type="ECO:0000256" key="7">
    <source>
        <dbReference type="ARBA" id="ARBA00022800"/>
    </source>
</evidence>
<dbReference type="SUPFAM" id="SSF81891">
    <property type="entry name" value="Poly A polymerase C-terminal region-like"/>
    <property type="match status" value="1"/>
</dbReference>
<comment type="function">
    <text evidence="11">Catalyzes the addition and repair of the essential 3'-terminal CCA sequence in tRNAs without using a nucleic acid template. Adds these three nucleotides in the order of C, C, and A to the tRNA nucleotide-73, using CTP and ATP as substrates and producing inorganic pyrophosphate. tRNA 3'-terminal CCA addition is required both for tRNA processing and repair. Also involved in tRNA surveillance by mediating tandem CCA addition to generate a CCACCA at the 3' terminus of unstable tRNAs. While stable tRNAs receive only 3'-terminal CCA, unstable tRNAs are marked with CCACCA and rapidly degraded.</text>
</comment>
<evidence type="ECO:0000259" key="12">
    <source>
        <dbReference type="Pfam" id="PF01743"/>
    </source>
</evidence>
<dbReference type="Pfam" id="PF13735">
    <property type="entry name" value="tRNA_NucTran2_2"/>
    <property type="match status" value="1"/>
</dbReference>
<comment type="similarity">
    <text evidence="11">Belongs to the tRNA nucleotidyltransferase/poly(A) polymerase family. Bacterial CCA-adding enzyme type 3 subfamily.</text>
</comment>
<feature type="binding site" evidence="11">
    <location>
        <position position="32"/>
    </location>
    <ligand>
        <name>ATP</name>
        <dbReference type="ChEBI" id="CHEBI:30616"/>
    </ligand>
</feature>
<feature type="binding site" evidence="11">
    <location>
        <position position="159"/>
    </location>
    <ligand>
        <name>CTP</name>
        <dbReference type="ChEBI" id="CHEBI:37563"/>
    </ligand>
</feature>
<dbReference type="GO" id="GO:0000049">
    <property type="term" value="F:tRNA binding"/>
    <property type="evidence" value="ECO:0007669"/>
    <property type="project" value="UniProtKB-UniRule"/>
</dbReference>
<evidence type="ECO:0000256" key="5">
    <source>
        <dbReference type="ARBA" id="ARBA00022723"/>
    </source>
</evidence>
<feature type="binding site" evidence="11">
    <location>
        <position position="47"/>
    </location>
    <ligand>
        <name>Mg(2+)</name>
        <dbReference type="ChEBI" id="CHEBI:18420"/>
    </ligand>
</feature>
<dbReference type="RefSeq" id="WP_170175008.1">
    <property type="nucleotide sequence ID" value="NZ_NGKC01000004.1"/>
</dbReference>
<evidence type="ECO:0000313" key="16">
    <source>
        <dbReference type="Proteomes" id="UP000286773"/>
    </source>
</evidence>
<dbReference type="GO" id="GO:0160016">
    <property type="term" value="F:CCACCA tRNA nucleotidyltransferase activity"/>
    <property type="evidence" value="ECO:0007669"/>
    <property type="project" value="RHEA"/>
</dbReference>
<feature type="binding site" evidence="11">
    <location>
        <position position="159"/>
    </location>
    <ligand>
        <name>ATP</name>
        <dbReference type="ChEBI" id="CHEBI:30616"/>
    </ligand>
</feature>